<dbReference type="PANTHER" id="PTHR12561:SF3">
    <property type="entry name" value="LIPOYLTRANSFERASE 1, MITOCHONDRIAL"/>
    <property type="match status" value="1"/>
</dbReference>
<keyword evidence="8" id="KW-1185">Reference proteome</keyword>
<dbReference type="InterPro" id="IPR045864">
    <property type="entry name" value="aa-tRNA-synth_II/BPL/LPL"/>
</dbReference>
<dbReference type="InterPro" id="IPR004562">
    <property type="entry name" value="LipoylTrfase_LipoateP_Ligase"/>
</dbReference>
<protein>
    <recommendedName>
        <fullName evidence="4">Putative lipoate-protein ligase A</fullName>
    </recommendedName>
</protein>
<organism evidence="7 8">
    <name type="scientific">Letharia lupina</name>
    <dbReference type="NCBI Taxonomy" id="560253"/>
    <lineage>
        <taxon>Eukaryota</taxon>
        <taxon>Fungi</taxon>
        <taxon>Dikarya</taxon>
        <taxon>Ascomycota</taxon>
        <taxon>Pezizomycotina</taxon>
        <taxon>Lecanoromycetes</taxon>
        <taxon>OSLEUM clade</taxon>
        <taxon>Lecanoromycetidae</taxon>
        <taxon>Lecanorales</taxon>
        <taxon>Lecanorineae</taxon>
        <taxon>Parmeliaceae</taxon>
        <taxon>Letharia</taxon>
    </lineage>
</organism>
<dbReference type="Pfam" id="PF21948">
    <property type="entry name" value="LplA-B_cat"/>
    <property type="match status" value="1"/>
</dbReference>
<evidence type="ECO:0000313" key="7">
    <source>
        <dbReference type="EMBL" id="KAF6223956.1"/>
    </source>
</evidence>
<dbReference type="Gene3D" id="3.30.930.10">
    <property type="entry name" value="Bira Bifunctional Protein, Domain 2"/>
    <property type="match status" value="1"/>
</dbReference>
<reference evidence="7 8" key="1">
    <citation type="journal article" date="2020" name="Genomics">
        <title>Complete, high-quality genomes from long-read metagenomic sequencing of two wolf lichen thalli reveals enigmatic genome architecture.</title>
        <authorList>
            <person name="McKenzie S.K."/>
            <person name="Walston R.F."/>
            <person name="Allen J.L."/>
        </authorList>
    </citation>
    <scope>NUCLEOTIDE SEQUENCE [LARGE SCALE GENOMIC DNA]</scope>
    <source>
        <strain evidence="7">WasteWater1</strain>
    </source>
</reference>
<evidence type="ECO:0000256" key="4">
    <source>
        <dbReference type="ARBA" id="ARBA00015925"/>
    </source>
</evidence>
<dbReference type="PROSITE" id="PS51733">
    <property type="entry name" value="BPL_LPL_CATALYTIC"/>
    <property type="match status" value="1"/>
</dbReference>
<comment type="caution">
    <text evidence="7">The sequence shown here is derived from an EMBL/GenBank/DDBJ whole genome shotgun (WGS) entry which is preliminary data.</text>
</comment>
<dbReference type="GO" id="GO:0005739">
    <property type="term" value="C:mitochondrion"/>
    <property type="evidence" value="ECO:0007669"/>
    <property type="project" value="TreeGrafter"/>
</dbReference>
<dbReference type="AlphaFoldDB" id="A0A8H6FDD5"/>
<dbReference type="SUPFAM" id="SSF55681">
    <property type="entry name" value="Class II aaRS and biotin synthetases"/>
    <property type="match status" value="1"/>
</dbReference>
<gene>
    <name evidence="7" type="ORF">HO133_010530</name>
</gene>
<dbReference type="GeneID" id="59338920"/>
<name>A0A8H6FDD5_9LECA</name>
<feature type="region of interest" description="Disordered" evidence="5">
    <location>
        <begin position="340"/>
        <end position="359"/>
    </location>
</feature>
<comment type="function">
    <text evidence="1">Catalyzes both the ATP-dependent activation of exogenously supplied lipoate to lipoyl-AMP and the transfer of the activated lipoyl onto the lipoyl domains of lipoate-dependent enzymes.</text>
</comment>
<evidence type="ECO:0000256" key="2">
    <source>
        <dbReference type="ARBA" id="ARBA00005085"/>
    </source>
</evidence>
<dbReference type="GO" id="GO:0017118">
    <property type="term" value="F:lipoyltransferase activity"/>
    <property type="evidence" value="ECO:0007669"/>
    <property type="project" value="TreeGrafter"/>
</dbReference>
<comment type="pathway">
    <text evidence="2">Protein modification; protein lipoylation via exogenous pathway; protein N(6)-(lipoyl)lysine from lipoate: step 2/2.</text>
</comment>
<evidence type="ECO:0000313" key="8">
    <source>
        <dbReference type="Proteomes" id="UP000593566"/>
    </source>
</evidence>
<comment type="similarity">
    <text evidence="3">Belongs to the LplA family.</text>
</comment>
<feature type="domain" description="BPL/LPL catalytic" evidence="6">
    <location>
        <begin position="38"/>
        <end position="270"/>
    </location>
</feature>
<dbReference type="Gene3D" id="3.30.390.50">
    <property type="entry name" value="CO dehydrogenase flavoprotein, C-terminal domain"/>
    <property type="match status" value="1"/>
</dbReference>
<proteinExistence type="inferred from homology"/>
<sequence>MQAWKALVQASKYQIYVSRSLDPFLNLSIEHYLLQQSPPSSTVLFLYVNRPCVVIGRNQNPWLEVDLNLLKQPRASGHTQNVDGKESNPLWENVQLVRRRSGGGTVFHDEGNVNYSVICPTANFTRDKHAEMVTMAIREVNPRARVNERHDIVLDQGSVLEEMDWPDAADMHRTMFHPSSEKNPPLKVSGSAYKMTRQRSLHHGTCLLASGGLARISQYLRSPSRPFIRARGVESVRSPISNVHETPKASTPRFNNSFQMEVTKTFAELYGIGRPGRMCGFRELFNMNDGEILCDWDSEWVTGFVGSKFDNIDEVQEIQEGIEELQSSKWLYGQTPQFTLSSHSNEEDERERPPLPKDFPPSARVYLKIRSGVVESSKISISSDEDSANTERKKFDHVLKDKRIHDIGDFNDVLNRVEHGVSTEVSSISRWLNIMFGKSS</sequence>
<dbReference type="CDD" id="cd16443">
    <property type="entry name" value="LplA"/>
    <property type="match status" value="1"/>
</dbReference>
<evidence type="ECO:0000259" key="6">
    <source>
        <dbReference type="PROSITE" id="PS51733"/>
    </source>
</evidence>
<evidence type="ECO:0000256" key="3">
    <source>
        <dbReference type="ARBA" id="ARBA00008242"/>
    </source>
</evidence>
<evidence type="ECO:0000256" key="5">
    <source>
        <dbReference type="SAM" id="MobiDB-lite"/>
    </source>
</evidence>
<accession>A0A8H6FDD5</accession>
<dbReference type="GO" id="GO:0009249">
    <property type="term" value="P:protein lipoylation"/>
    <property type="evidence" value="ECO:0007669"/>
    <property type="project" value="InterPro"/>
</dbReference>
<dbReference type="UniPathway" id="UPA00537">
    <property type="reaction ID" value="UER00595"/>
</dbReference>
<dbReference type="InterPro" id="IPR004143">
    <property type="entry name" value="BPL_LPL_catalytic"/>
</dbReference>
<evidence type="ECO:0000256" key="1">
    <source>
        <dbReference type="ARBA" id="ARBA00003253"/>
    </source>
</evidence>
<dbReference type="PANTHER" id="PTHR12561">
    <property type="entry name" value="LIPOATE-PROTEIN LIGASE"/>
    <property type="match status" value="1"/>
</dbReference>
<dbReference type="Proteomes" id="UP000593566">
    <property type="component" value="Unassembled WGS sequence"/>
</dbReference>
<dbReference type="EMBL" id="JACCJB010000009">
    <property type="protein sequence ID" value="KAF6223956.1"/>
    <property type="molecule type" value="Genomic_DNA"/>
</dbReference>
<dbReference type="RefSeq" id="XP_037153016.1">
    <property type="nucleotide sequence ID" value="XM_037301382.1"/>
</dbReference>